<evidence type="ECO:0000259" key="6">
    <source>
        <dbReference type="PROSITE" id="PS50977"/>
    </source>
</evidence>
<keyword evidence="1" id="KW-0805">Transcription regulation</keyword>
<feature type="domain" description="HTH tetR-type" evidence="6">
    <location>
        <begin position="37"/>
        <end position="97"/>
    </location>
</feature>
<dbReference type="SUPFAM" id="SSF46689">
    <property type="entry name" value="Homeodomain-like"/>
    <property type="match status" value="1"/>
</dbReference>
<dbReference type="InterPro" id="IPR009057">
    <property type="entry name" value="Homeodomain-like_sf"/>
</dbReference>
<dbReference type="Proteomes" id="UP000183180">
    <property type="component" value="Unassembled WGS sequence"/>
</dbReference>
<dbReference type="PANTHER" id="PTHR30055">
    <property type="entry name" value="HTH-TYPE TRANSCRIPTIONAL REGULATOR RUTR"/>
    <property type="match status" value="1"/>
</dbReference>
<dbReference type="PROSITE" id="PS50977">
    <property type="entry name" value="HTH_TETR_2"/>
    <property type="match status" value="1"/>
</dbReference>
<proteinExistence type="predicted"/>
<evidence type="ECO:0000256" key="2">
    <source>
        <dbReference type="ARBA" id="ARBA00023125"/>
    </source>
</evidence>
<dbReference type="Gene3D" id="1.10.357.10">
    <property type="entry name" value="Tetracycline Repressor, domain 2"/>
    <property type="match status" value="1"/>
</dbReference>
<evidence type="ECO:0000256" key="1">
    <source>
        <dbReference type="ARBA" id="ARBA00023015"/>
    </source>
</evidence>
<feature type="DNA-binding region" description="H-T-H motif" evidence="4">
    <location>
        <begin position="60"/>
        <end position="79"/>
    </location>
</feature>
<evidence type="ECO:0000256" key="4">
    <source>
        <dbReference type="PROSITE-ProRule" id="PRU00335"/>
    </source>
</evidence>
<dbReference type="PRINTS" id="PR00455">
    <property type="entry name" value="HTHTETR"/>
</dbReference>
<evidence type="ECO:0000313" key="7">
    <source>
        <dbReference type="EMBL" id="SDU48727.1"/>
    </source>
</evidence>
<sequence length="232" mass="25268">MSHALLIESDSTNIGEAVPMGQGKRAYSSPRREAQARETRARLAAEARRLFAEKGWAKTTLKEVAKAAGVAEPTVYAVFGNKAGLATALVDLVDEEADVPTLVAELQASNVSPRQQIEAMARHRRRMFDGPGDIVGLLYEGSLTNDMLAGAYRDGEQRGDDGRRRIFSSWPAGTLREGIDVDAACDVCSLAFGHETWLHLANRGWSSERIAQWVVDLLCRELVNDEVGAAES</sequence>
<reference evidence="7 8" key="1">
    <citation type="submission" date="2016-10" db="EMBL/GenBank/DDBJ databases">
        <authorList>
            <person name="de Groot N.N."/>
        </authorList>
    </citation>
    <scope>NUCLEOTIDE SEQUENCE [LARGE SCALE GENOMIC DNA]</scope>
    <source>
        <strain evidence="7 8">DSM 44215</strain>
    </source>
</reference>
<dbReference type="GO" id="GO:0003700">
    <property type="term" value="F:DNA-binding transcription factor activity"/>
    <property type="evidence" value="ECO:0007669"/>
    <property type="project" value="TreeGrafter"/>
</dbReference>
<dbReference type="GO" id="GO:0000976">
    <property type="term" value="F:transcription cis-regulatory region binding"/>
    <property type="evidence" value="ECO:0007669"/>
    <property type="project" value="TreeGrafter"/>
</dbReference>
<dbReference type="EMBL" id="FNLM01000034">
    <property type="protein sequence ID" value="SDU48727.1"/>
    <property type="molecule type" value="Genomic_DNA"/>
</dbReference>
<organism evidence="7 8">
    <name type="scientific">Gordonia westfalica</name>
    <dbReference type="NCBI Taxonomy" id="158898"/>
    <lineage>
        <taxon>Bacteria</taxon>
        <taxon>Bacillati</taxon>
        <taxon>Actinomycetota</taxon>
        <taxon>Actinomycetes</taxon>
        <taxon>Mycobacteriales</taxon>
        <taxon>Gordoniaceae</taxon>
        <taxon>Gordonia</taxon>
    </lineage>
</organism>
<dbReference type="InterPro" id="IPR050109">
    <property type="entry name" value="HTH-type_TetR-like_transc_reg"/>
</dbReference>
<evidence type="ECO:0000256" key="3">
    <source>
        <dbReference type="ARBA" id="ARBA00023163"/>
    </source>
</evidence>
<evidence type="ECO:0000256" key="5">
    <source>
        <dbReference type="SAM" id="MobiDB-lite"/>
    </source>
</evidence>
<accession>A0A1H2IX12</accession>
<dbReference type="AlphaFoldDB" id="A0A1H2IX12"/>
<keyword evidence="2 4" id="KW-0238">DNA-binding</keyword>
<dbReference type="InterPro" id="IPR001647">
    <property type="entry name" value="HTH_TetR"/>
</dbReference>
<gene>
    <name evidence="7" type="ORF">SAMN04488548_1341529</name>
</gene>
<feature type="region of interest" description="Disordered" evidence="5">
    <location>
        <begin position="15"/>
        <end position="34"/>
    </location>
</feature>
<evidence type="ECO:0000313" key="8">
    <source>
        <dbReference type="Proteomes" id="UP000183180"/>
    </source>
</evidence>
<name>A0A1H2IX12_9ACTN</name>
<dbReference type="PANTHER" id="PTHR30055:SF234">
    <property type="entry name" value="HTH-TYPE TRANSCRIPTIONAL REGULATOR BETI"/>
    <property type="match status" value="1"/>
</dbReference>
<keyword evidence="3" id="KW-0804">Transcription</keyword>
<protein>
    <submittedName>
        <fullName evidence="7">DNA-binding transcriptional regulator, AcrR family</fullName>
    </submittedName>
</protein>
<dbReference type="Pfam" id="PF00440">
    <property type="entry name" value="TetR_N"/>
    <property type="match status" value="1"/>
</dbReference>